<dbReference type="PROSITE" id="PS50206">
    <property type="entry name" value="RHODANESE_3"/>
    <property type="match status" value="2"/>
</dbReference>
<proteinExistence type="predicted"/>
<dbReference type="PANTHER" id="PTHR43855:SF1">
    <property type="entry name" value="THIOSULFATE SULFURTRANSFERASE"/>
    <property type="match status" value="1"/>
</dbReference>
<dbReference type="CDD" id="cd01448">
    <property type="entry name" value="TST_Repeat_1"/>
    <property type="match status" value="1"/>
</dbReference>
<sequence>METKVLISPSELIALQEQEPVVIIDTRDKSEYDIAHIPNAVNIRDIFTYLATSSMEGIENLQAHFAELFGAAGLSGNETAVIYEDAMNKGYGQSCRGYFLLKYLGYPKVCILHGGFKAWLAEGYPTTTETPTPQQQVFPLNVDDSIMLTAPQMLDVLGNKAIALLDVRDKDEWMAESSSPYGKDFCPRMGRIPGSVWIEWYDFMVPDAEVPSFRPQSEILDICSKAGITPDIPVYIYCFKGSRASNTMVALKEAGFKDVRNYFASWNEWSRDYALPIESGAPA</sequence>
<protein>
    <recommendedName>
        <fullName evidence="1">thiosulfate sulfurtransferase</fullName>
        <ecNumber evidence="1">2.8.1.1</ecNumber>
    </recommendedName>
</protein>
<dbReference type="SUPFAM" id="SSF52821">
    <property type="entry name" value="Rhodanese/Cell cycle control phosphatase"/>
    <property type="match status" value="2"/>
</dbReference>
<dbReference type="EC" id="2.8.1.1" evidence="1"/>
<reference evidence="5" key="1">
    <citation type="journal article" date="2015" name="ISME J.">
        <title>Draft Genome Sequence of Streptomyces incarnatus NRRL8089, which Produces the Nucleoside Antibiotic Sinefungin.</title>
        <authorList>
            <person name="Oshima K."/>
            <person name="Hattori M."/>
            <person name="Shimizu H."/>
            <person name="Fukuda K."/>
            <person name="Nemoto M."/>
            <person name="Inagaki K."/>
            <person name="Tamura T."/>
        </authorList>
    </citation>
    <scope>NUCLEOTIDE SEQUENCE</scope>
    <source>
        <strain evidence="5">FACHB-1277</strain>
    </source>
</reference>
<evidence type="ECO:0000259" key="4">
    <source>
        <dbReference type="PROSITE" id="PS50206"/>
    </source>
</evidence>
<dbReference type="GO" id="GO:0004792">
    <property type="term" value="F:thiosulfate-cyanide sulfurtransferase activity"/>
    <property type="evidence" value="ECO:0007669"/>
    <property type="project" value="UniProtKB-EC"/>
</dbReference>
<dbReference type="Proteomes" id="UP000631421">
    <property type="component" value="Unassembled WGS sequence"/>
</dbReference>
<evidence type="ECO:0000313" key="5">
    <source>
        <dbReference type="EMBL" id="MBD2148778.1"/>
    </source>
</evidence>
<evidence type="ECO:0000256" key="3">
    <source>
        <dbReference type="ARBA" id="ARBA00047549"/>
    </source>
</evidence>
<dbReference type="PANTHER" id="PTHR43855">
    <property type="entry name" value="THIOSULFATE SULFURTRANSFERASE"/>
    <property type="match status" value="1"/>
</dbReference>
<comment type="caution">
    <text evidence="5">The sequence shown here is derived from an EMBL/GenBank/DDBJ whole genome shotgun (WGS) entry which is preliminary data.</text>
</comment>
<dbReference type="SMART" id="SM00450">
    <property type="entry name" value="RHOD"/>
    <property type="match status" value="2"/>
</dbReference>
<dbReference type="RefSeq" id="WP_190349116.1">
    <property type="nucleotide sequence ID" value="NZ_JACJPY010000002.1"/>
</dbReference>
<dbReference type="Pfam" id="PF00581">
    <property type="entry name" value="Rhodanese"/>
    <property type="match status" value="2"/>
</dbReference>
<dbReference type="Gene3D" id="3.40.250.10">
    <property type="entry name" value="Rhodanese-like domain"/>
    <property type="match status" value="2"/>
</dbReference>
<name>A0A926UQ44_9CYAN</name>
<comment type="catalytic activity">
    <reaction evidence="3">
        <text>thiosulfate + hydrogen cyanide = thiocyanate + sulfite + 2 H(+)</text>
        <dbReference type="Rhea" id="RHEA:16881"/>
        <dbReference type="ChEBI" id="CHEBI:15378"/>
        <dbReference type="ChEBI" id="CHEBI:17359"/>
        <dbReference type="ChEBI" id="CHEBI:18022"/>
        <dbReference type="ChEBI" id="CHEBI:18407"/>
        <dbReference type="ChEBI" id="CHEBI:33542"/>
        <dbReference type="EC" id="2.8.1.1"/>
    </reaction>
</comment>
<dbReference type="InterPro" id="IPR001763">
    <property type="entry name" value="Rhodanese-like_dom"/>
</dbReference>
<reference evidence="5" key="2">
    <citation type="submission" date="2020-08" db="EMBL/GenBank/DDBJ databases">
        <authorList>
            <person name="Chen M."/>
            <person name="Teng W."/>
            <person name="Zhao L."/>
            <person name="Hu C."/>
            <person name="Zhou Y."/>
            <person name="Han B."/>
            <person name="Song L."/>
            <person name="Shu W."/>
        </authorList>
    </citation>
    <scope>NUCLEOTIDE SEQUENCE</scope>
    <source>
        <strain evidence="5">FACHB-1277</strain>
    </source>
</reference>
<evidence type="ECO:0000313" key="6">
    <source>
        <dbReference type="Proteomes" id="UP000631421"/>
    </source>
</evidence>
<dbReference type="AlphaFoldDB" id="A0A926UQ44"/>
<organism evidence="5 6">
    <name type="scientific">Pseudanabaena cinerea FACHB-1277</name>
    <dbReference type="NCBI Taxonomy" id="2949581"/>
    <lineage>
        <taxon>Bacteria</taxon>
        <taxon>Bacillati</taxon>
        <taxon>Cyanobacteriota</taxon>
        <taxon>Cyanophyceae</taxon>
        <taxon>Pseudanabaenales</taxon>
        <taxon>Pseudanabaenaceae</taxon>
        <taxon>Pseudanabaena</taxon>
        <taxon>Pseudanabaena cinerea</taxon>
    </lineage>
</organism>
<dbReference type="InterPro" id="IPR051126">
    <property type="entry name" value="Thiosulfate_sulfurtransferase"/>
</dbReference>
<evidence type="ECO:0000256" key="2">
    <source>
        <dbReference type="ARBA" id="ARBA00022737"/>
    </source>
</evidence>
<keyword evidence="2" id="KW-0677">Repeat</keyword>
<dbReference type="EMBL" id="JACJPY010000002">
    <property type="protein sequence ID" value="MBD2148778.1"/>
    <property type="molecule type" value="Genomic_DNA"/>
</dbReference>
<evidence type="ECO:0000256" key="1">
    <source>
        <dbReference type="ARBA" id="ARBA00012245"/>
    </source>
</evidence>
<feature type="domain" description="Rhodanese" evidence="4">
    <location>
        <begin position="17"/>
        <end position="128"/>
    </location>
</feature>
<feature type="domain" description="Rhodanese" evidence="4">
    <location>
        <begin position="158"/>
        <end position="278"/>
    </location>
</feature>
<accession>A0A926UQ44</accession>
<gene>
    <name evidence="5" type="ORF">H6F44_01350</name>
</gene>
<dbReference type="InterPro" id="IPR036873">
    <property type="entry name" value="Rhodanese-like_dom_sf"/>
</dbReference>
<keyword evidence="6" id="KW-1185">Reference proteome</keyword>
<dbReference type="CDD" id="cd01449">
    <property type="entry name" value="TST_Repeat_2"/>
    <property type="match status" value="1"/>
</dbReference>